<dbReference type="InterPro" id="IPR052929">
    <property type="entry name" value="RNase_H-like_EbsB-rel"/>
</dbReference>
<name>A0ABM0VII9_CAMSA</name>
<keyword evidence="3" id="KW-1185">Reference proteome</keyword>
<evidence type="ECO:0000259" key="2">
    <source>
        <dbReference type="Pfam" id="PF13966"/>
    </source>
</evidence>
<dbReference type="InterPro" id="IPR044730">
    <property type="entry name" value="RNase_H-like_dom_plant"/>
</dbReference>
<reference evidence="4" key="2">
    <citation type="submission" date="2025-08" db="UniProtKB">
        <authorList>
            <consortium name="RefSeq"/>
        </authorList>
    </citation>
    <scope>IDENTIFICATION</scope>
    <source>
        <tissue evidence="4">Leaf</tissue>
    </source>
</reference>
<dbReference type="Proteomes" id="UP000694864">
    <property type="component" value="Chromosome 13"/>
</dbReference>
<protein>
    <submittedName>
        <fullName evidence="4">Uncharacterized protein LOC104738219</fullName>
    </submittedName>
</protein>
<reference evidence="3" key="1">
    <citation type="journal article" date="2014" name="Nat. Commun.">
        <title>The emerging biofuel crop Camelina sativa retains a highly undifferentiated hexaploid genome structure.</title>
        <authorList>
            <person name="Kagale S."/>
            <person name="Koh C."/>
            <person name="Nixon J."/>
            <person name="Bollina V."/>
            <person name="Clarke W.E."/>
            <person name="Tuteja R."/>
            <person name="Spillane C."/>
            <person name="Robinson S.J."/>
            <person name="Links M.G."/>
            <person name="Clarke C."/>
            <person name="Higgins E.E."/>
            <person name="Huebert T."/>
            <person name="Sharpe A.G."/>
            <person name="Parkin I.A."/>
        </authorList>
    </citation>
    <scope>NUCLEOTIDE SEQUENCE [LARGE SCALE GENOMIC DNA]</scope>
    <source>
        <strain evidence="3">cv. DH55</strain>
    </source>
</reference>
<evidence type="ECO:0000313" key="4">
    <source>
        <dbReference type="RefSeq" id="XP_010456726.1"/>
    </source>
</evidence>
<feature type="domain" description="Reverse transcriptase zinc-binding" evidence="2">
    <location>
        <begin position="2"/>
        <end position="45"/>
    </location>
</feature>
<dbReference type="Gene3D" id="3.30.420.10">
    <property type="entry name" value="Ribonuclease H-like superfamily/Ribonuclease H"/>
    <property type="match status" value="1"/>
</dbReference>
<dbReference type="GeneID" id="104738219"/>
<dbReference type="InterPro" id="IPR002156">
    <property type="entry name" value="RNaseH_domain"/>
</dbReference>
<dbReference type="PANTHER" id="PTHR47074">
    <property type="entry name" value="BNAC02G40300D PROTEIN"/>
    <property type="match status" value="1"/>
</dbReference>
<gene>
    <name evidence="4" type="primary">LOC104738219</name>
</gene>
<proteinExistence type="predicted"/>
<feature type="domain" description="RNase H type-1" evidence="1">
    <location>
        <begin position="154"/>
        <end position="274"/>
    </location>
</feature>
<dbReference type="RefSeq" id="XP_010456726.1">
    <property type="nucleotide sequence ID" value="XM_010458424.1"/>
</dbReference>
<dbReference type="Pfam" id="PF13456">
    <property type="entry name" value="RVT_3"/>
    <property type="match status" value="1"/>
</dbReference>
<evidence type="ECO:0000259" key="1">
    <source>
        <dbReference type="Pfam" id="PF13456"/>
    </source>
</evidence>
<evidence type="ECO:0000313" key="3">
    <source>
        <dbReference type="Proteomes" id="UP000694864"/>
    </source>
</evidence>
<accession>A0ABM0VII9</accession>
<dbReference type="CDD" id="cd06222">
    <property type="entry name" value="RNase_H_like"/>
    <property type="match status" value="1"/>
</dbReference>
<sequence>MRNALPTGENLKSRGINLTASCPFCGQEESSIHLFFQYAFARQVWSQTPIVHPPEPSQIISFRVGVETIGKMKCLPPTGIIDGSIGAWILWILWKTRNKLVFEQKSIASMDVVSQAVAYAREWWIAHELSIKTPPSQLRQATRSVSADLTRCFSDAAWNEETKTAGLGWVFLDPITQVETKGSDTATHVNSSLIAEALALNRALQHASDLGYRKTSFASDSQTLIKATNLEIQHKEIHGILHDILERSLQFEEISFTFVSREMNRKADEIAKNALNSSTLSMFMHLCSPATELIATYVTTEPRKTNPV</sequence>
<dbReference type="InterPro" id="IPR012337">
    <property type="entry name" value="RNaseH-like_sf"/>
</dbReference>
<organism evidence="3 4">
    <name type="scientific">Camelina sativa</name>
    <name type="common">False flax</name>
    <name type="synonym">Myagrum sativum</name>
    <dbReference type="NCBI Taxonomy" id="90675"/>
    <lineage>
        <taxon>Eukaryota</taxon>
        <taxon>Viridiplantae</taxon>
        <taxon>Streptophyta</taxon>
        <taxon>Embryophyta</taxon>
        <taxon>Tracheophyta</taxon>
        <taxon>Spermatophyta</taxon>
        <taxon>Magnoliopsida</taxon>
        <taxon>eudicotyledons</taxon>
        <taxon>Gunneridae</taxon>
        <taxon>Pentapetalae</taxon>
        <taxon>rosids</taxon>
        <taxon>malvids</taxon>
        <taxon>Brassicales</taxon>
        <taxon>Brassicaceae</taxon>
        <taxon>Camelineae</taxon>
        <taxon>Camelina</taxon>
    </lineage>
</organism>
<dbReference type="InterPro" id="IPR026960">
    <property type="entry name" value="RVT-Znf"/>
</dbReference>
<dbReference type="SUPFAM" id="SSF53098">
    <property type="entry name" value="Ribonuclease H-like"/>
    <property type="match status" value="1"/>
</dbReference>
<dbReference type="Pfam" id="PF13966">
    <property type="entry name" value="zf-RVT"/>
    <property type="match status" value="1"/>
</dbReference>
<dbReference type="PANTHER" id="PTHR47074:SF11">
    <property type="entry name" value="REVERSE TRANSCRIPTASE-LIKE PROTEIN"/>
    <property type="match status" value="1"/>
</dbReference>
<dbReference type="InterPro" id="IPR036397">
    <property type="entry name" value="RNaseH_sf"/>
</dbReference>